<comment type="caution">
    <text evidence="2">The sequence shown here is derived from an EMBL/GenBank/DDBJ whole genome shotgun (WGS) entry which is preliminary data.</text>
</comment>
<evidence type="ECO:0000313" key="2">
    <source>
        <dbReference type="EMBL" id="KAK7237902.1"/>
    </source>
</evidence>
<dbReference type="Proteomes" id="UP001363151">
    <property type="component" value="Unassembled WGS sequence"/>
</dbReference>
<evidence type="ECO:0000313" key="3">
    <source>
        <dbReference type="Proteomes" id="UP001363151"/>
    </source>
</evidence>
<sequence length="531" mass="59550">MRAKPEWWVKVGDEAIVGRWRAEAAAYAPLEFDWALGEARWLAARAAAAPLARPSPVAAPETDDGQVVNHIHPSLYCYVHGVTPVVGRPGKPDRHSHVGYGIYLSSDKLDSFSKLIGAGTRQGDHVDLLGDDLFARRRQPNPIVHGDPTSFSSRRYQWLPAELDVAADGTASFKSYVNNLHPRRHAPLYRALERLFSRCVPLFESVLAALRARGADALVVRSGAATAQAERRDAGKKRQRYFEPDMEHLYAEEEPEQLDGEDDAAFDERYGAYCEARRPAPDRVPRVTGPFVAPPPFDPGPWASDALAGRRLQVIVKLQTIELTPERPEYAGGAWHVEGTRNERVVATAIHYLECENISESRLAFREAVREPEYEQEDHAGVRAVFDMDDEDPLVQPRGALRARAGRTVCFPNVLQHAVRPFSLDDRSRPGRRTIVVFFLVDPTRDVPRSTATVAPQQRAWLDLELERTRLWRGLPDIARDLVLGMLEDADGGPMSHEAALAHRLKLMEERTFITAEHGEVFERPFSLCEH</sequence>
<proteinExistence type="predicted"/>
<dbReference type="PANTHER" id="PTHR33119">
    <property type="entry name" value="IFI3P"/>
    <property type="match status" value="1"/>
</dbReference>
<gene>
    <name evidence="2" type="ORF">SO694_00022427</name>
</gene>
<reference evidence="2 3" key="1">
    <citation type="submission" date="2024-03" db="EMBL/GenBank/DDBJ databases">
        <title>Aureococcus anophagefferens CCMP1851 and Kratosvirus quantuckense: Draft genome of a second virus-susceptible host strain in the model system.</title>
        <authorList>
            <person name="Chase E."/>
            <person name="Truchon A.R."/>
            <person name="Schepens W."/>
            <person name="Wilhelm S.W."/>
        </authorList>
    </citation>
    <scope>NUCLEOTIDE SEQUENCE [LARGE SCALE GENOMIC DNA]</scope>
    <source>
        <strain evidence="2 3">CCMP1851</strain>
    </source>
</reference>
<dbReference type="InterPro" id="IPR025340">
    <property type="entry name" value="DUF4246"/>
</dbReference>
<dbReference type="PANTHER" id="PTHR33119:SF1">
    <property type="entry name" value="FE2OG DIOXYGENASE DOMAIN-CONTAINING PROTEIN"/>
    <property type="match status" value="1"/>
</dbReference>
<name>A0ABR1FTC0_AURAN</name>
<organism evidence="2 3">
    <name type="scientific">Aureococcus anophagefferens</name>
    <name type="common">Harmful bloom alga</name>
    <dbReference type="NCBI Taxonomy" id="44056"/>
    <lineage>
        <taxon>Eukaryota</taxon>
        <taxon>Sar</taxon>
        <taxon>Stramenopiles</taxon>
        <taxon>Ochrophyta</taxon>
        <taxon>Pelagophyceae</taxon>
        <taxon>Pelagomonadales</taxon>
        <taxon>Pelagomonadaceae</taxon>
        <taxon>Aureococcus</taxon>
    </lineage>
</organism>
<evidence type="ECO:0000259" key="1">
    <source>
        <dbReference type="Pfam" id="PF14033"/>
    </source>
</evidence>
<dbReference type="InterPro" id="IPR049192">
    <property type="entry name" value="DUF4246_C"/>
</dbReference>
<feature type="domain" description="DUF4246" evidence="1">
    <location>
        <begin position="62"/>
        <end position="463"/>
    </location>
</feature>
<accession>A0ABR1FTC0</accession>
<keyword evidence="3" id="KW-1185">Reference proteome</keyword>
<dbReference type="Pfam" id="PF14033">
    <property type="entry name" value="DUF4246"/>
    <property type="match status" value="1"/>
</dbReference>
<protein>
    <recommendedName>
        <fullName evidence="1">DUF4246 domain-containing protein</fullName>
    </recommendedName>
</protein>
<dbReference type="EMBL" id="JBBJCI010000231">
    <property type="protein sequence ID" value="KAK7237902.1"/>
    <property type="molecule type" value="Genomic_DNA"/>
</dbReference>